<sequence length="300" mass="31798">MDQVTTEIDAVIAALSTLAVTYGMAVLGAIAILIGGWLIAGWLEKGVDRSLGRVSHMDPTLRPFIASLVRYGILILTVIIVLGQFGVQTASIIAILGAAGLAIGLALQGTLSNVAAGIMLLFLRPFRIGDFIDAGGRAGSVINVNLFTTELKMADGVFMSLPNSQVWGQPITNYARNPIRRMDIVVGIAYDDDIDTAIEALSAVLAADERVLKDPAPQVMVTNLGESSVDITMRFNAAIGDYWSLRWDMMKRAKLAVEAAGCSIPFPQRDVHLIAPKGVTVGLAPENGTESARTAPPQVG</sequence>
<dbReference type="GeneID" id="97244103"/>
<evidence type="ECO:0000256" key="2">
    <source>
        <dbReference type="ARBA" id="ARBA00008017"/>
    </source>
</evidence>
<reference evidence="11 12" key="1">
    <citation type="submission" date="2015-12" db="EMBL/GenBank/DDBJ databases">
        <title>Genome sequence of Tistrella mobilis MCCC 1A02139.</title>
        <authorList>
            <person name="Lu L."/>
            <person name="Lai Q."/>
            <person name="Shao Z."/>
            <person name="Qian P."/>
        </authorList>
    </citation>
    <scope>NUCLEOTIDE SEQUENCE [LARGE SCALE GENOMIC DNA]</scope>
    <source>
        <strain evidence="11 12">MCCC 1A02139</strain>
    </source>
</reference>
<dbReference type="Gene3D" id="2.30.30.60">
    <property type="match status" value="1"/>
</dbReference>
<feature type="transmembrane region" description="Helical" evidence="7">
    <location>
        <begin position="92"/>
        <end position="123"/>
    </location>
</feature>
<dbReference type="SUPFAM" id="SSF50182">
    <property type="entry name" value="Sm-like ribonucleoproteins"/>
    <property type="match status" value="1"/>
</dbReference>
<dbReference type="RefSeq" id="WP_062768983.1">
    <property type="nucleotide sequence ID" value="NZ_CP121045.1"/>
</dbReference>
<keyword evidence="7" id="KW-0997">Cell inner membrane</keyword>
<evidence type="ECO:0000259" key="10">
    <source>
        <dbReference type="Pfam" id="PF21088"/>
    </source>
</evidence>
<evidence type="ECO:0000259" key="8">
    <source>
        <dbReference type="Pfam" id="PF00924"/>
    </source>
</evidence>
<dbReference type="Gene3D" id="1.10.287.1260">
    <property type="match status" value="1"/>
</dbReference>
<dbReference type="Pfam" id="PF00924">
    <property type="entry name" value="MS_channel_2nd"/>
    <property type="match status" value="1"/>
</dbReference>
<protein>
    <recommendedName>
        <fullName evidence="7">Small-conductance mechanosensitive channel</fullName>
    </recommendedName>
</protein>
<dbReference type="InterPro" id="IPR006685">
    <property type="entry name" value="MscS_channel_2nd"/>
</dbReference>
<feature type="transmembrane region" description="Helical" evidence="7">
    <location>
        <begin position="64"/>
        <end position="86"/>
    </location>
</feature>
<dbReference type="InterPro" id="IPR023408">
    <property type="entry name" value="MscS_beta-dom_sf"/>
</dbReference>
<evidence type="ECO:0000313" key="12">
    <source>
        <dbReference type="Proteomes" id="UP000075787"/>
    </source>
</evidence>
<dbReference type="PANTHER" id="PTHR30221:SF1">
    <property type="entry name" value="SMALL-CONDUCTANCE MECHANOSENSITIVE CHANNEL"/>
    <property type="match status" value="1"/>
</dbReference>
<keyword evidence="7" id="KW-0406">Ion transport</keyword>
<comment type="subcellular location">
    <subcellularLocation>
        <location evidence="7">Cell inner membrane</location>
        <topology evidence="7">Multi-pass membrane protein</topology>
    </subcellularLocation>
    <subcellularLocation>
        <location evidence="1">Cell membrane</location>
        <topology evidence="1">Multi-pass membrane protein</topology>
    </subcellularLocation>
</comment>
<dbReference type="InterPro" id="IPR011014">
    <property type="entry name" value="MscS_channel_TM-2"/>
</dbReference>
<evidence type="ECO:0000256" key="5">
    <source>
        <dbReference type="ARBA" id="ARBA00022989"/>
    </source>
</evidence>
<dbReference type="SUPFAM" id="SSF82689">
    <property type="entry name" value="Mechanosensitive channel protein MscS (YggB), C-terminal domain"/>
    <property type="match status" value="1"/>
</dbReference>
<dbReference type="GO" id="GO:0008381">
    <property type="term" value="F:mechanosensitive monoatomic ion channel activity"/>
    <property type="evidence" value="ECO:0007669"/>
    <property type="project" value="InterPro"/>
</dbReference>
<name>A0A162JXY8_9PROT</name>
<comment type="caution">
    <text evidence="7">Lacks conserved residue(s) required for the propagation of feature annotation.</text>
</comment>
<evidence type="ECO:0000313" key="11">
    <source>
        <dbReference type="EMBL" id="KYO50087.1"/>
    </source>
</evidence>
<dbReference type="InterPro" id="IPR049142">
    <property type="entry name" value="MS_channel_1st"/>
</dbReference>
<dbReference type="Pfam" id="PF21082">
    <property type="entry name" value="MS_channel_3rd"/>
    <property type="match status" value="1"/>
</dbReference>
<dbReference type="Proteomes" id="UP000075787">
    <property type="component" value="Unassembled WGS sequence"/>
</dbReference>
<evidence type="ECO:0000259" key="9">
    <source>
        <dbReference type="Pfam" id="PF21082"/>
    </source>
</evidence>
<dbReference type="InterPro" id="IPR011066">
    <property type="entry name" value="MscS_channel_C_sf"/>
</dbReference>
<evidence type="ECO:0000256" key="7">
    <source>
        <dbReference type="RuleBase" id="RU369025"/>
    </source>
</evidence>
<keyword evidence="5 7" id="KW-1133">Transmembrane helix</keyword>
<feature type="domain" description="Mechanosensitive ion channel MscS" evidence="8">
    <location>
        <begin position="110"/>
        <end position="176"/>
    </location>
</feature>
<dbReference type="InterPro" id="IPR049278">
    <property type="entry name" value="MS_channel_C"/>
</dbReference>
<comment type="similarity">
    <text evidence="2 7">Belongs to the MscS (TC 1.A.23) family.</text>
</comment>
<keyword evidence="7" id="KW-0407">Ion channel</keyword>
<keyword evidence="6 7" id="KW-0472">Membrane</keyword>
<dbReference type="InterPro" id="IPR008910">
    <property type="entry name" value="MSC_TM_helix"/>
</dbReference>
<feature type="domain" description="Mechanosensitive ion channel MscS C-terminal" evidence="9">
    <location>
        <begin position="184"/>
        <end position="264"/>
    </location>
</feature>
<feature type="transmembrane region" description="Helical" evidence="7">
    <location>
        <begin position="20"/>
        <end position="43"/>
    </location>
</feature>
<evidence type="ECO:0000256" key="6">
    <source>
        <dbReference type="ARBA" id="ARBA00023136"/>
    </source>
</evidence>
<dbReference type="InterPro" id="IPR010920">
    <property type="entry name" value="LSM_dom_sf"/>
</dbReference>
<dbReference type="Pfam" id="PF21088">
    <property type="entry name" value="MS_channel_1st"/>
    <property type="match status" value="1"/>
</dbReference>
<feature type="domain" description="Mechanosensitive ion channel transmembrane helices 2/3" evidence="10">
    <location>
        <begin position="68"/>
        <end position="108"/>
    </location>
</feature>
<organism evidence="11 12">
    <name type="scientific">Tistrella mobilis</name>
    <dbReference type="NCBI Taxonomy" id="171437"/>
    <lineage>
        <taxon>Bacteria</taxon>
        <taxon>Pseudomonadati</taxon>
        <taxon>Pseudomonadota</taxon>
        <taxon>Alphaproteobacteria</taxon>
        <taxon>Geminicoccales</taxon>
        <taxon>Geminicoccaceae</taxon>
        <taxon>Tistrella</taxon>
    </lineage>
</organism>
<keyword evidence="4 7" id="KW-0812">Transmembrane</keyword>
<proteinExistence type="inferred from homology"/>
<dbReference type="InterPro" id="IPR045275">
    <property type="entry name" value="MscS_archaea/bacteria_type"/>
</dbReference>
<dbReference type="AlphaFoldDB" id="A0A162JXY8"/>
<dbReference type="GO" id="GO:0005886">
    <property type="term" value="C:plasma membrane"/>
    <property type="evidence" value="ECO:0007669"/>
    <property type="project" value="UniProtKB-SubCell"/>
</dbReference>
<dbReference type="OrthoDB" id="9799209at2"/>
<dbReference type="SUPFAM" id="SSF82861">
    <property type="entry name" value="Mechanosensitive channel protein MscS (YggB), transmembrane region"/>
    <property type="match status" value="1"/>
</dbReference>
<evidence type="ECO:0000256" key="4">
    <source>
        <dbReference type="ARBA" id="ARBA00022692"/>
    </source>
</evidence>
<comment type="function">
    <text evidence="7">Mechanosensitive channel that participates in the regulation of osmotic pressure changes within the cell, opening in response to stretch forces in the membrane lipid bilayer, without the need for other proteins. Contributes to normal resistance to hypoosmotic shock. Forms an ion channel of 1.0 nanosiemens conductance with a slight preference for anions.</text>
</comment>
<comment type="subunit">
    <text evidence="7">Homoheptamer.</text>
</comment>
<dbReference type="Gene3D" id="3.30.70.100">
    <property type="match status" value="1"/>
</dbReference>
<evidence type="ECO:0000256" key="1">
    <source>
        <dbReference type="ARBA" id="ARBA00004651"/>
    </source>
</evidence>
<keyword evidence="7" id="KW-0813">Transport</keyword>
<dbReference type="Pfam" id="PF05552">
    <property type="entry name" value="MS_channel_1st_1"/>
    <property type="match status" value="1"/>
</dbReference>
<comment type="caution">
    <text evidence="11">The sequence shown here is derived from an EMBL/GenBank/DDBJ whole genome shotgun (WGS) entry which is preliminary data.</text>
</comment>
<evidence type="ECO:0000256" key="3">
    <source>
        <dbReference type="ARBA" id="ARBA00022475"/>
    </source>
</evidence>
<gene>
    <name evidence="11" type="ORF">AUP44_14645</name>
</gene>
<accession>A0A162JXY8</accession>
<keyword evidence="3" id="KW-1003">Cell membrane</keyword>
<dbReference type="PANTHER" id="PTHR30221">
    <property type="entry name" value="SMALL-CONDUCTANCE MECHANOSENSITIVE CHANNEL"/>
    <property type="match status" value="1"/>
</dbReference>
<dbReference type="EMBL" id="LPZR01000207">
    <property type="protein sequence ID" value="KYO50087.1"/>
    <property type="molecule type" value="Genomic_DNA"/>
</dbReference>